<protein>
    <recommendedName>
        <fullName evidence="3">Inner membrane assembly complex subunit 17</fullName>
    </recommendedName>
</protein>
<comment type="caution">
    <text evidence="1">The sequence shown here is derived from an EMBL/GenBank/DDBJ whole genome shotgun (WGS) entry which is preliminary data.</text>
</comment>
<dbReference type="Proteomes" id="UP000326924">
    <property type="component" value="Unassembled WGS sequence"/>
</dbReference>
<organism evidence="1 2">
    <name type="scientific">Sphaerosporella brunnea</name>
    <dbReference type="NCBI Taxonomy" id="1250544"/>
    <lineage>
        <taxon>Eukaryota</taxon>
        <taxon>Fungi</taxon>
        <taxon>Dikarya</taxon>
        <taxon>Ascomycota</taxon>
        <taxon>Pezizomycotina</taxon>
        <taxon>Pezizomycetes</taxon>
        <taxon>Pezizales</taxon>
        <taxon>Pyronemataceae</taxon>
        <taxon>Sphaerosporella</taxon>
    </lineage>
</organism>
<reference evidence="1 2" key="1">
    <citation type="submission" date="2019-09" db="EMBL/GenBank/DDBJ databases">
        <title>Draft genome of the ectomycorrhizal ascomycete Sphaerosporella brunnea.</title>
        <authorList>
            <consortium name="DOE Joint Genome Institute"/>
            <person name="Benucci G.M."/>
            <person name="Marozzi G."/>
            <person name="Antonielli L."/>
            <person name="Sanchez S."/>
            <person name="Marco P."/>
            <person name="Wang X."/>
            <person name="Falini L.B."/>
            <person name="Barry K."/>
            <person name="Haridas S."/>
            <person name="Lipzen A."/>
            <person name="Labutti K."/>
            <person name="Grigoriev I.V."/>
            <person name="Murat C."/>
            <person name="Martin F."/>
            <person name="Albertini E."/>
            <person name="Donnini D."/>
            <person name="Bonito G."/>
        </authorList>
    </citation>
    <scope>NUCLEOTIDE SEQUENCE [LARGE SCALE GENOMIC DNA]</scope>
    <source>
        <strain evidence="1 2">Sb_GMNB300</strain>
    </source>
</reference>
<name>A0A5J5EES6_9PEZI</name>
<keyword evidence="2" id="KW-1185">Reference proteome</keyword>
<evidence type="ECO:0008006" key="3">
    <source>
        <dbReference type="Google" id="ProtNLM"/>
    </source>
</evidence>
<dbReference type="OrthoDB" id="2120024at2759"/>
<dbReference type="InParanoid" id="A0A5J5EES6"/>
<dbReference type="EMBL" id="VXIS01000436">
    <property type="protein sequence ID" value="KAA8893469.1"/>
    <property type="molecule type" value="Genomic_DNA"/>
</dbReference>
<evidence type="ECO:0000313" key="2">
    <source>
        <dbReference type="Proteomes" id="UP000326924"/>
    </source>
</evidence>
<proteinExistence type="predicted"/>
<gene>
    <name evidence="1" type="ORF">FN846DRAFT_978745</name>
</gene>
<sequence>MLVSCLFSRAASARVSLRRNYSGSPPKQASPHIAIYKEFGRPFAKVFLMAVFTYQTLYWGWLKMEKDDEKRTKNAEIAKLEDEVAKLRPLVAK</sequence>
<accession>A0A5J5EES6</accession>
<dbReference type="AlphaFoldDB" id="A0A5J5EES6"/>
<evidence type="ECO:0000313" key="1">
    <source>
        <dbReference type="EMBL" id="KAA8893469.1"/>
    </source>
</evidence>